<feature type="domain" description="DUF4371" evidence="2">
    <location>
        <begin position="45"/>
        <end position="215"/>
    </location>
</feature>
<keyword evidence="4" id="KW-1185">Reference proteome</keyword>
<gene>
    <name evidence="3" type="ORF">HOLleu_01944</name>
</gene>
<comment type="caution">
    <text evidence="3">The sequence shown here is derived from an EMBL/GenBank/DDBJ whole genome shotgun (WGS) entry which is preliminary data.</text>
</comment>
<dbReference type="OrthoDB" id="6783070at2759"/>
<evidence type="ECO:0000313" key="4">
    <source>
        <dbReference type="Proteomes" id="UP001152320"/>
    </source>
</evidence>
<dbReference type="SUPFAM" id="SSF53098">
    <property type="entry name" value="Ribonuclease H-like"/>
    <property type="match status" value="1"/>
</dbReference>
<dbReference type="GO" id="GO:0046983">
    <property type="term" value="F:protein dimerization activity"/>
    <property type="evidence" value="ECO:0007669"/>
    <property type="project" value="InterPro"/>
</dbReference>
<dbReference type="EMBL" id="JAIZAY010000001">
    <property type="protein sequence ID" value="KAJ8049264.1"/>
    <property type="molecule type" value="Genomic_DNA"/>
</dbReference>
<dbReference type="Pfam" id="PF05699">
    <property type="entry name" value="Dimer_Tnp_hAT"/>
    <property type="match status" value="1"/>
</dbReference>
<dbReference type="AlphaFoldDB" id="A0A9Q1CRN6"/>
<protein>
    <submittedName>
        <fullName evidence="3">Zinc finger MYM-type protein 1</fullName>
    </submittedName>
</protein>
<dbReference type="InterPro" id="IPR025398">
    <property type="entry name" value="DUF4371"/>
</dbReference>
<evidence type="ECO:0000313" key="3">
    <source>
        <dbReference type="EMBL" id="KAJ8049264.1"/>
    </source>
</evidence>
<accession>A0A9Q1CRN6</accession>
<dbReference type="PANTHER" id="PTHR46289:SF14">
    <property type="entry name" value="DUF4371 DOMAIN-CONTAINING PROTEIN"/>
    <property type="match status" value="1"/>
</dbReference>
<sequence length="656" mass="73720">MQSELHQDAEMRASCFLATRQPGIDIGARLSRQIGEQQERVKGGILSIIDVVITLGMRAVALRGNWSKEKNEEDGNFSFFLKWKAKFDNSLAAHLKYASKNAKFTSPRIQNEIVGICESIIRERIISTIPKYWSVMADETTDVSAAEQMSICIRFVNELSEVCEEFIGFKQLKKMDAQSVFDVLIPSLLDWGLDMSTMVGQAYDGASVMSGNKNGLQRKVIDQYPNATYVHCRSHVLNLAIAGACKSVPSIRNLFDNVQRVTHFLGDGAKRKEIFKATVTSGEDQDRELLDLLLLSENENLEDYDNNEASKRDDLEGIQAGARKEFVPKLCPTRWSSRVETLSALIAKYPDVLKAIDAIAEQSSGDSRSNAQSYIRLLEDTQFVVALVIGQYILSFTAPVTKALQAKDCNLGEAYEDVDTAKKCIKDARTEEVWKKVWERIEKIAEVIDVEVKKPRVTGSQRHRANAGHDGSDQTISDYYKINVYYAFIDHVVEELDTRFPATHEGLIAAQCLVPSYLDRLNDEKINSIMGYYGRFLTFTEKDGLGAEILRWKQTFLTVTPEDTPNTANLALAKCSTRFYPAISKILTIFITVPVGSVSCERSFSGLRRLKLWTRASMSQDRLSGLAMLMIHRGSQFIPTPEDVYARKANWRLGAE</sequence>
<evidence type="ECO:0000259" key="2">
    <source>
        <dbReference type="Pfam" id="PF14291"/>
    </source>
</evidence>
<dbReference type="InterPro" id="IPR012337">
    <property type="entry name" value="RNaseH-like_sf"/>
</dbReference>
<evidence type="ECO:0000259" key="1">
    <source>
        <dbReference type="Pfam" id="PF05699"/>
    </source>
</evidence>
<organism evidence="3 4">
    <name type="scientific">Holothuria leucospilota</name>
    <name type="common">Black long sea cucumber</name>
    <name type="synonym">Mertensiothuria leucospilota</name>
    <dbReference type="NCBI Taxonomy" id="206669"/>
    <lineage>
        <taxon>Eukaryota</taxon>
        <taxon>Metazoa</taxon>
        <taxon>Echinodermata</taxon>
        <taxon>Eleutherozoa</taxon>
        <taxon>Echinozoa</taxon>
        <taxon>Holothuroidea</taxon>
        <taxon>Aspidochirotacea</taxon>
        <taxon>Aspidochirotida</taxon>
        <taxon>Holothuriidae</taxon>
        <taxon>Holothuria</taxon>
    </lineage>
</organism>
<feature type="domain" description="HAT C-terminal dimerisation" evidence="1">
    <location>
        <begin position="575"/>
        <end position="633"/>
    </location>
</feature>
<dbReference type="InterPro" id="IPR052958">
    <property type="entry name" value="IFN-induced_PKR_regulator"/>
</dbReference>
<dbReference type="InterPro" id="IPR008906">
    <property type="entry name" value="HATC_C_dom"/>
</dbReference>
<name>A0A9Q1CRN6_HOLLE</name>
<reference evidence="3" key="1">
    <citation type="submission" date="2021-10" db="EMBL/GenBank/DDBJ databases">
        <title>Tropical sea cucumber genome reveals ecological adaptation and Cuvierian tubules defense mechanism.</title>
        <authorList>
            <person name="Chen T."/>
        </authorList>
    </citation>
    <scope>NUCLEOTIDE SEQUENCE</scope>
    <source>
        <strain evidence="3">Nanhai2018</strain>
        <tissue evidence="3">Muscle</tissue>
    </source>
</reference>
<dbReference type="PANTHER" id="PTHR46289">
    <property type="entry name" value="52 KDA REPRESSOR OF THE INHIBITOR OF THE PROTEIN KINASE-LIKE PROTEIN-RELATED"/>
    <property type="match status" value="1"/>
</dbReference>
<proteinExistence type="predicted"/>
<dbReference type="Proteomes" id="UP001152320">
    <property type="component" value="Chromosome 1"/>
</dbReference>
<dbReference type="Pfam" id="PF14291">
    <property type="entry name" value="DUF4371"/>
    <property type="match status" value="1"/>
</dbReference>